<keyword evidence="4 6" id="KW-1133">Transmembrane helix</keyword>
<evidence type="ECO:0000256" key="2">
    <source>
        <dbReference type="ARBA" id="ARBA00022475"/>
    </source>
</evidence>
<feature type="transmembrane region" description="Helical" evidence="6">
    <location>
        <begin position="53"/>
        <end position="74"/>
    </location>
</feature>
<proteinExistence type="predicted"/>
<dbReference type="PANTHER" id="PTHR34697">
    <property type="entry name" value="PHOSPHATIDYLGLYCEROL LYSYLTRANSFERASE"/>
    <property type="match status" value="1"/>
</dbReference>
<feature type="transmembrane region" description="Helical" evidence="6">
    <location>
        <begin position="22"/>
        <end position="41"/>
    </location>
</feature>
<dbReference type="GO" id="GO:0005886">
    <property type="term" value="C:plasma membrane"/>
    <property type="evidence" value="ECO:0007669"/>
    <property type="project" value="UniProtKB-SubCell"/>
</dbReference>
<dbReference type="EMBL" id="VJXR01000007">
    <property type="protein sequence ID" value="TRW46726.1"/>
    <property type="molecule type" value="Genomic_DNA"/>
</dbReference>
<dbReference type="Proteomes" id="UP000318693">
    <property type="component" value="Unassembled WGS sequence"/>
</dbReference>
<accession>A0A552WVH5</accession>
<keyword evidence="2" id="KW-1003">Cell membrane</keyword>
<gene>
    <name evidence="8" type="ORF">FJ693_04345</name>
</gene>
<dbReference type="Pfam" id="PF09924">
    <property type="entry name" value="LPG_synthase_C"/>
    <property type="match status" value="1"/>
</dbReference>
<evidence type="ECO:0000259" key="7">
    <source>
        <dbReference type="Pfam" id="PF09924"/>
    </source>
</evidence>
<evidence type="ECO:0000256" key="3">
    <source>
        <dbReference type="ARBA" id="ARBA00022692"/>
    </source>
</evidence>
<organism evidence="8 9">
    <name type="scientific">Georgenia yuyongxinii</name>
    <dbReference type="NCBI Taxonomy" id="2589797"/>
    <lineage>
        <taxon>Bacteria</taxon>
        <taxon>Bacillati</taxon>
        <taxon>Actinomycetota</taxon>
        <taxon>Actinomycetes</taxon>
        <taxon>Micrococcales</taxon>
        <taxon>Bogoriellaceae</taxon>
        <taxon>Georgenia</taxon>
    </lineage>
</organism>
<keyword evidence="9" id="KW-1185">Reference proteome</keyword>
<evidence type="ECO:0000256" key="6">
    <source>
        <dbReference type="SAM" id="Phobius"/>
    </source>
</evidence>
<dbReference type="InterPro" id="IPR051211">
    <property type="entry name" value="PG_lysyltransferase"/>
</dbReference>
<sequence length="564" mass="60602">MNGDPAPARTGTWARRDRVRRWAAHIATALGVLGLVSAVSPPLRGRLAVLLEVLPLVVPRTAVLTLVFVSVALVLTARGLRRGHRVAWLAAELLLVSSVVLHLSKGLDVEEAVAAGAGAVWLGMRHRAFRVLPPRQVGIRGAVLAVVGAVSVVAASWALGAQAPWVGSGVPRASGVLVGRTAGNAPGTVPAHVALPALAAAAVALLLAMAWVLLTPRTPEPLTGEAHRRERERAREVVVRYGGESLDFFALRDDKQWFFAGQSVVAHAVRGSVCLVSPDPIGPADERAECWTEFLTYAERQGWSVAVIGAAESWLPIYESSGLRTFYLGDEAVVDCRGFTIHGHRLKSVRRAHRRVADAGYQVTFHEPADLDAGTRERLGVIAGEGRRGAAERGFSMTLSRLFDSADAGVLVAVVRDPAGTPVAFAQWVPAPHLPGWSLDVMRRSRAEGEPNGVMDFLIVETIWHVSDLGAEALGLNFAMWRRTISDDPATVAHLRRTVLRWMSRSAQIESLWRFNAKYDPRWVPRYAAVTADLVAAQSLAIAGAEGLVPARGRRAAVARAGKE</sequence>
<evidence type="ECO:0000313" key="8">
    <source>
        <dbReference type="EMBL" id="TRW46726.1"/>
    </source>
</evidence>
<feature type="transmembrane region" description="Helical" evidence="6">
    <location>
        <begin position="137"/>
        <end position="159"/>
    </location>
</feature>
<evidence type="ECO:0000256" key="1">
    <source>
        <dbReference type="ARBA" id="ARBA00004651"/>
    </source>
</evidence>
<keyword evidence="5 6" id="KW-0472">Membrane</keyword>
<dbReference type="InterPro" id="IPR024320">
    <property type="entry name" value="LPG_synthase_C"/>
</dbReference>
<reference evidence="8 9" key="1">
    <citation type="submission" date="2019-07" db="EMBL/GenBank/DDBJ databases">
        <title>Georgenia wutianyii sp. nov. and Georgenia *** sp. nov. isolated from plateau pika (Ochotona curzoniae) in the Qinghai-Tibet plateau of China.</title>
        <authorList>
            <person name="Tian Z."/>
        </authorList>
    </citation>
    <scope>NUCLEOTIDE SEQUENCE [LARGE SCALE GENOMIC DNA]</scope>
    <source>
        <strain evidence="8 9">Z446</strain>
    </source>
</reference>
<dbReference type="GO" id="GO:0055091">
    <property type="term" value="P:phospholipid homeostasis"/>
    <property type="evidence" value="ECO:0007669"/>
    <property type="project" value="TreeGrafter"/>
</dbReference>
<protein>
    <submittedName>
        <fullName evidence="8">DUF2156 domain-containing protein</fullName>
    </submittedName>
</protein>
<keyword evidence="3 6" id="KW-0812">Transmembrane</keyword>
<evidence type="ECO:0000256" key="4">
    <source>
        <dbReference type="ARBA" id="ARBA00022989"/>
    </source>
</evidence>
<evidence type="ECO:0000256" key="5">
    <source>
        <dbReference type="ARBA" id="ARBA00023136"/>
    </source>
</evidence>
<comment type="subcellular location">
    <subcellularLocation>
        <location evidence="1">Cell membrane</location>
        <topology evidence="1">Multi-pass membrane protein</topology>
    </subcellularLocation>
</comment>
<name>A0A552WVH5_9MICO</name>
<dbReference type="AlphaFoldDB" id="A0A552WVH5"/>
<feature type="domain" description="Phosphatidylglycerol lysyltransferase C-terminal" evidence="7">
    <location>
        <begin position="237"/>
        <end position="529"/>
    </location>
</feature>
<dbReference type="PANTHER" id="PTHR34697:SF2">
    <property type="entry name" value="PHOSPHATIDYLGLYCEROL LYSYLTRANSFERASE"/>
    <property type="match status" value="1"/>
</dbReference>
<comment type="caution">
    <text evidence="8">The sequence shown here is derived from an EMBL/GenBank/DDBJ whole genome shotgun (WGS) entry which is preliminary data.</text>
</comment>
<evidence type="ECO:0000313" key="9">
    <source>
        <dbReference type="Proteomes" id="UP000318693"/>
    </source>
</evidence>
<dbReference type="GO" id="GO:0016755">
    <property type="term" value="F:aminoacyltransferase activity"/>
    <property type="evidence" value="ECO:0007669"/>
    <property type="project" value="TreeGrafter"/>
</dbReference>
<dbReference type="RefSeq" id="WP_143417307.1">
    <property type="nucleotide sequence ID" value="NZ_VJXR01000007.1"/>
</dbReference>
<feature type="transmembrane region" description="Helical" evidence="6">
    <location>
        <begin position="193"/>
        <end position="214"/>
    </location>
</feature>